<dbReference type="Proteomes" id="UP001300692">
    <property type="component" value="Unassembled WGS sequence"/>
</dbReference>
<dbReference type="InterPro" id="IPR050266">
    <property type="entry name" value="AB_hydrolase_sf"/>
</dbReference>
<evidence type="ECO:0000313" key="2">
    <source>
        <dbReference type="EMBL" id="MCV9388882.1"/>
    </source>
</evidence>
<gene>
    <name evidence="2" type="ORF">N7U62_19550</name>
</gene>
<dbReference type="InterPro" id="IPR000073">
    <property type="entry name" value="AB_hydrolase_1"/>
</dbReference>
<keyword evidence="2" id="KW-0378">Hydrolase</keyword>
<dbReference type="Pfam" id="PF12697">
    <property type="entry name" value="Abhydrolase_6"/>
    <property type="match status" value="1"/>
</dbReference>
<organism evidence="2 3">
    <name type="scientific">Reichenbachiella ulvae</name>
    <dbReference type="NCBI Taxonomy" id="2980104"/>
    <lineage>
        <taxon>Bacteria</taxon>
        <taxon>Pseudomonadati</taxon>
        <taxon>Bacteroidota</taxon>
        <taxon>Cytophagia</taxon>
        <taxon>Cytophagales</taxon>
        <taxon>Reichenbachiellaceae</taxon>
        <taxon>Reichenbachiella</taxon>
    </lineage>
</organism>
<evidence type="ECO:0000259" key="1">
    <source>
        <dbReference type="Pfam" id="PF12697"/>
    </source>
</evidence>
<dbReference type="RefSeq" id="WP_264139772.1">
    <property type="nucleotide sequence ID" value="NZ_JAOYOD010000001.1"/>
</dbReference>
<dbReference type="SUPFAM" id="SSF53474">
    <property type="entry name" value="alpha/beta-Hydrolases"/>
    <property type="match status" value="1"/>
</dbReference>
<keyword evidence="3" id="KW-1185">Reference proteome</keyword>
<reference evidence="2 3" key="1">
    <citation type="submission" date="2022-10" db="EMBL/GenBank/DDBJ databases">
        <title>Comparative genomics and taxonomic characterization of three novel marine species of genus Reichenbachiella exhibiting antioxidant and polysaccharide degradation activities.</title>
        <authorList>
            <person name="Muhammad N."/>
            <person name="Lee Y.-J."/>
            <person name="Ko J."/>
            <person name="Kim S.-G."/>
        </authorList>
    </citation>
    <scope>NUCLEOTIDE SEQUENCE [LARGE SCALE GENOMIC DNA]</scope>
    <source>
        <strain evidence="2 3">ABR2-5</strain>
    </source>
</reference>
<protein>
    <submittedName>
        <fullName evidence="2">Alpha/beta hydrolase</fullName>
    </submittedName>
</protein>
<dbReference type="GO" id="GO:0016787">
    <property type="term" value="F:hydrolase activity"/>
    <property type="evidence" value="ECO:0007669"/>
    <property type="project" value="UniProtKB-KW"/>
</dbReference>
<dbReference type="PANTHER" id="PTHR43798">
    <property type="entry name" value="MONOACYLGLYCEROL LIPASE"/>
    <property type="match status" value="1"/>
</dbReference>
<proteinExistence type="predicted"/>
<dbReference type="EMBL" id="JAOYOD010000001">
    <property type="protein sequence ID" value="MCV9388882.1"/>
    <property type="molecule type" value="Genomic_DNA"/>
</dbReference>
<feature type="domain" description="AB hydrolase-1" evidence="1">
    <location>
        <begin position="57"/>
        <end position="297"/>
    </location>
</feature>
<accession>A0ABT3CZ29</accession>
<evidence type="ECO:0000313" key="3">
    <source>
        <dbReference type="Proteomes" id="UP001300692"/>
    </source>
</evidence>
<dbReference type="Gene3D" id="3.40.50.1820">
    <property type="entry name" value="alpha/beta hydrolase"/>
    <property type="match status" value="1"/>
</dbReference>
<comment type="caution">
    <text evidence="2">The sequence shown here is derived from an EMBL/GenBank/DDBJ whole genome shotgun (WGS) entry which is preliminary data.</text>
</comment>
<name>A0ABT3CZ29_9BACT</name>
<dbReference type="InterPro" id="IPR029058">
    <property type="entry name" value="AB_hydrolase_fold"/>
</dbReference>
<sequence>MNKTLNTMRKLICNQNPLTPWIAILIGLLTAISVSSNGQSANSLSFEVEVTGQGPDLIFIPGLTCDGAVWDETAAKLSNSYTCHVITLPGFAGKEAIDVSEGFCPKMSTEIITYAQGLDHPSIIGHSLGGFLALDMLSKEPALFDRAIIVDGLPFLAAVTNPYATEESMKEASKAIIAAQAQMSEEQFVQQQRSTLQTMITAEEDIETAMQWGLASDRATVNQAMYELYTTDLRDEMSQVKTPVLVLGAYIAYKQYGVTKEMTMKNFESQFALLEEVKIELSDKGKHFIMWDDPEFFMQQTEAFLSDIF</sequence>